<organism evidence="2 3">
    <name type="scientific">Gossypium harknessii</name>
    <dbReference type="NCBI Taxonomy" id="34285"/>
    <lineage>
        <taxon>Eukaryota</taxon>
        <taxon>Viridiplantae</taxon>
        <taxon>Streptophyta</taxon>
        <taxon>Embryophyta</taxon>
        <taxon>Tracheophyta</taxon>
        <taxon>Spermatophyta</taxon>
        <taxon>Magnoliopsida</taxon>
        <taxon>eudicotyledons</taxon>
        <taxon>Gunneridae</taxon>
        <taxon>Pentapetalae</taxon>
        <taxon>rosids</taxon>
        <taxon>malvids</taxon>
        <taxon>Malvales</taxon>
        <taxon>Malvaceae</taxon>
        <taxon>Malvoideae</taxon>
        <taxon>Gossypium</taxon>
    </lineage>
</organism>
<reference evidence="2 3" key="1">
    <citation type="journal article" date="2019" name="Genome Biol. Evol.">
        <title>Insights into the evolution of the New World diploid cottons (Gossypium, subgenus Houzingenia) based on genome sequencing.</title>
        <authorList>
            <person name="Grover C.E."/>
            <person name="Arick M.A. 2nd"/>
            <person name="Thrash A."/>
            <person name="Conover J.L."/>
            <person name="Sanders W.S."/>
            <person name="Peterson D.G."/>
            <person name="Frelichowski J.E."/>
            <person name="Scheffler J.A."/>
            <person name="Scheffler B.E."/>
            <person name="Wendel J.F."/>
        </authorList>
    </citation>
    <scope>NUCLEOTIDE SEQUENCE [LARGE SCALE GENOMIC DNA]</scope>
    <source>
        <strain evidence="2">0</strain>
        <tissue evidence="2">Leaf</tissue>
    </source>
</reference>
<evidence type="ECO:0000256" key="1">
    <source>
        <dbReference type="SAM" id="MobiDB-lite"/>
    </source>
</evidence>
<feature type="region of interest" description="Disordered" evidence="1">
    <location>
        <begin position="1"/>
        <end position="27"/>
    </location>
</feature>
<gene>
    <name evidence="2" type="ORF">Gohar_002427</name>
</gene>
<feature type="compositionally biased region" description="Basic residues" evidence="1">
    <location>
        <begin position="1"/>
        <end position="10"/>
    </location>
</feature>
<feature type="non-terminal residue" evidence="2">
    <location>
        <position position="27"/>
    </location>
</feature>
<protein>
    <submittedName>
        <fullName evidence="2">Uncharacterized protein</fullName>
    </submittedName>
</protein>
<dbReference type="EMBL" id="JABFAD010000010">
    <property type="protein sequence ID" value="MBA0810429.1"/>
    <property type="molecule type" value="Genomic_DNA"/>
</dbReference>
<name>A0A7J9HKQ9_9ROSI</name>
<proteinExistence type="predicted"/>
<comment type="caution">
    <text evidence="2">The sequence shown here is derived from an EMBL/GenBank/DDBJ whole genome shotgun (WGS) entry which is preliminary data.</text>
</comment>
<dbReference type="AlphaFoldDB" id="A0A7J9HKQ9"/>
<evidence type="ECO:0000313" key="3">
    <source>
        <dbReference type="Proteomes" id="UP000593560"/>
    </source>
</evidence>
<evidence type="ECO:0000313" key="2">
    <source>
        <dbReference type="EMBL" id="MBA0810429.1"/>
    </source>
</evidence>
<feature type="compositionally biased region" description="Basic and acidic residues" evidence="1">
    <location>
        <begin position="11"/>
        <end position="27"/>
    </location>
</feature>
<dbReference type="Proteomes" id="UP000593560">
    <property type="component" value="Unassembled WGS sequence"/>
</dbReference>
<keyword evidence="3" id="KW-1185">Reference proteome</keyword>
<accession>A0A7J9HKQ9</accession>
<sequence length="27" mass="3379">MPTRPKKNRRMYKDEPKQLKPDHLSRK</sequence>